<dbReference type="AlphaFoldDB" id="A0A939C1L1"/>
<accession>A0A939C1L1</accession>
<evidence type="ECO:0000313" key="2">
    <source>
        <dbReference type="Proteomes" id="UP000663792"/>
    </source>
</evidence>
<comment type="caution">
    <text evidence="1">The sequence shown here is derived from an EMBL/GenBank/DDBJ whole genome shotgun (WGS) entry which is preliminary data.</text>
</comment>
<reference evidence="1" key="1">
    <citation type="submission" date="2021-01" db="EMBL/GenBank/DDBJ databases">
        <title>YIM 132084 draft genome.</title>
        <authorList>
            <person name="An D."/>
        </authorList>
    </citation>
    <scope>NUCLEOTIDE SEQUENCE</scope>
    <source>
        <strain evidence="1">YIM 132084</strain>
    </source>
</reference>
<protein>
    <submittedName>
        <fullName evidence="1">M15 family metallopeptidase</fullName>
    </submittedName>
</protein>
<organism evidence="1 2">
    <name type="scientific">Nakamurella leprariae</name>
    <dbReference type="NCBI Taxonomy" id="2803911"/>
    <lineage>
        <taxon>Bacteria</taxon>
        <taxon>Bacillati</taxon>
        <taxon>Actinomycetota</taxon>
        <taxon>Actinomycetes</taxon>
        <taxon>Nakamurellales</taxon>
        <taxon>Nakamurellaceae</taxon>
        <taxon>Nakamurella</taxon>
    </lineage>
</organism>
<name>A0A939C1L1_9ACTN</name>
<keyword evidence="2" id="KW-1185">Reference proteome</keyword>
<dbReference type="RefSeq" id="WP_205260218.1">
    <property type="nucleotide sequence ID" value="NZ_JAERWK010000010.1"/>
</dbReference>
<proteinExistence type="predicted"/>
<dbReference type="Proteomes" id="UP000663792">
    <property type="component" value="Unassembled WGS sequence"/>
</dbReference>
<sequence>MASGVSQNGWALDPATRSYPVPGAGVSLTLVADDDAATILLYCAAAFHVSVAPLKAAQCGGYDKRPIGGLGGTTSNHRSGTAEDLDYSDFPQGVRRMTAQQRAACNAIERNCEGAIRWGGNYGGSSLVDEQHFEINTTDRALLRRVAQKVASGGVGAGVGSALAPAGVPLSIPALAGITPLGGASTSAGAAAVEKPLPQVGPVTPVALIPLTGAPLVEADNRLSEIRVDGAGLTSNITRRVTRASLSYSSQEVTQLALTIQDTPDAAIVASGLFDQGANIDFGDQHMEVRKLDITGGAHGPVLELAARSRVICDLKGPRHSGEGTWGEMDISQWVTDRAREAGAAALVQPGLGAQAITRQAKQSTWDVMADLAQIVGAWCYETEQTICFGRPSWLANLPGRLGWDLWWEAWDRYSPGLAGMPEYTWSPDSDEEILTVRLLSGDADKARPGQVVTLTGRLGRANGAWVMRDVRPPLTRIGPVVVVCGRPVDPEPRGGTGSVS</sequence>
<dbReference type="EMBL" id="JAERWK010000010">
    <property type="protein sequence ID" value="MBM9467262.1"/>
    <property type="molecule type" value="Genomic_DNA"/>
</dbReference>
<gene>
    <name evidence="1" type="ORF">JL106_08220</name>
</gene>
<evidence type="ECO:0000313" key="1">
    <source>
        <dbReference type="EMBL" id="MBM9467262.1"/>
    </source>
</evidence>